<sequence length="229" mass="25164">MKATENKVKGFKFFEDKAPKLMKMHLQFFADPPADPGAGDPPPADPPKDPEPFQAPKTQEELDKLLQSNADKRVTEALATAKQKAEQEKENAIKAAKAEAEKLAGLSAAEKQKLQDEQYKADLEAREKALSQRELKIEAINILSEKKLPVSFADLLLSSDAENTKKNIDTFETAFRQAVQDGVTERLKSPTPKGGGKGNVEPGAFGKELAEQQKSNQPDLQKAQQGYFS</sequence>
<organism evidence="2 3">
    <name type="scientific">Shouchella lehensis</name>
    <dbReference type="NCBI Taxonomy" id="300825"/>
    <lineage>
        <taxon>Bacteria</taxon>
        <taxon>Bacillati</taxon>
        <taxon>Bacillota</taxon>
        <taxon>Bacilli</taxon>
        <taxon>Bacillales</taxon>
        <taxon>Bacillaceae</taxon>
        <taxon>Shouchella</taxon>
    </lineage>
</organism>
<dbReference type="InterPro" id="IPR025580">
    <property type="entry name" value="Gp46"/>
</dbReference>
<dbReference type="AlphaFoldDB" id="A0A4Y7WIK0"/>
<reference evidence="2 3" key="1">
    <citation type="submission" date="2019-03" db="EMBL/GenBank/DDBJ databases">
        <authorList>
            <person name="Liu G."/>
        </authorList>
    </citation>
    <scope>NUCLEOTIDE SEQUENCE [LARGE SCALE GENOMIC DNA]</scope>
    <source>
        <strain evidence="2 3">DSM 19099</strain>
    </source>
</reference>
<protein>
    <submittedName>
        <fullName evidence="2">DUF4355 domain-containing protein</fullName>
    </submittedName>
</protein>
<feature type="compositionally biased region" description="Basic and acidic residues" evidence="1">
    <location>
        <begin position="58"/>
        <end position="75"/>
    </location>
</feature>
<dbReference type="Pfam" id="PF14265">
    <property type="entry name" value="DUF4355"/>
    <property type="match status" value="1"/>
</dbReference>
<accession>A0A4Y7WIK0</accession>
<dbReference type="RefSeq" id="WP_134259358.1">
    <property type="nucleotide sequence ID" value="NZ_LDIM01000014.1"/>
</dbReference>
<feature type="region of interest" description="Disordered" evidence="1">
    <location>
        <begin position="27"/>
        <end position="83"/>
    </location>
</feature>
<proteinExistence type="predicted"/>
<comment type="caution">
    <text evidence="2">The sequence shown here is derived from an EMBL/GenBank/DDBJ whole genome shotgun (WGS) entry which is preliminary data.</text>
</comment>
<gene>
    <name evidence="2" type="ORF">E2L03_13145</name>
</gene>
<evidence type="ECO:0000313" key="3">
    <source>
        <dbReference type="Proteomes" id="UP000298210"/>
    </source>
</evidence>
<feature type="compositionally biased region" description="Polar residues" evidence="1">
    <location>
        <begin position="212"/>
        <end position="229"/>
    </location>
</feature>
<evidence type="ECO:0000313" key="2">
    <source>
        <dbReference type="EMBL" id="TES48074.1"/>
    </source>
</evidence>
<feature type="region of interest" description="Disordered" evidence="1">
    <location>
        <begin position="184"/>
        <end position="229"/>
    </location>
</feature>
<name>A0A4Y7WIK0_9BACI</name>
<dbReference type="Proteomes" id="UP000298210">
    <property type="component" value="Unassembled WGS sequence"/>
</dbReference>
<dbReference type="EMBL" id="SNUX01000003">
    <property type="protein sequence ID" value="TES48074.1"/>
    <property type="molecule type" value="Genomic_DNA"/>
</dbReference>
<feature type="compositionally biased region" description="Pro residues" evidence="1">
    <location>
        <begin position="33"/>
        <end position="45"/>
    </location>
</feature>
<evidence type="ECO:0000256" key="1">
    <source>
        <dbReference type="SAM" id="MobiDB-lite"/>
    </source>
</evidence>